<reference evidence="1 2" key="1">
    <citation type="submission" date="2018-05" db="EMBL/GenBank/DDBJ databases">
        <authorList>
            <person name="Lanie J.A."/>
            <person name="Ng W.-L."/>
            <person name="Kazmierczak K.M."/>
            <person name="Andrzejewski T.M."/>
            <person name="Davidsen T.M."/>
            <person name="Wayne K.J."/>
            <person name="Tettelin H."/>
            <person name="Glass J.I."/>
            <person name="Rusch D."/>
            <person name="Podicherti R."/>
            <person name="Tsui H.-C.T."/>
            <person name="Winkler M.E."/>
        </authorList>
    </citation>
    <scope>NUCLEOTIDE SEQUENCE [LARGE SCALE GENOMIC DNA]</scope>
    <source>
        <strain evidence="1 2">BUT-10</strain>
    </source>
</reference>
<accession>A0A328BRU3</accession>
<keyword evidence="2" id="KW-1185">Reference proteome</keyword>
<dbReference type="Proteomes" id="UP000249524">
    <property type="component" value="Unassembled WGS sequence"/>
</dbReference>
<organism evidence="1 2">
    <name type="scientific">Phenylobacterium kunshanense</name>
    <dbReference type="NCBI Taxonomy" id="1445034"/>
    <lineage>
        <taxon>Bacteria</taxon>
        <taxon>Pseudomonadati</taxon>
        <taxon>Pseudomonadota</taxon>
        <taxon>Alphaproteobacteria</taxon>
        <taxon>Caulobacterales</taxon>
        <taxon>Caulobacteraceae</taxon>
        <taxon>Phenylobacterium</taxon>
    </lineage>
</organism>
<protein>
    <submittedName>
        <fullName evidence="1">Uncharacterized protein</fullName>
    </submittedName>
</protein>
<dbReference type="OrthoDB" id="1997677at2"/>
<name>A0A328BRU3_9CAUL</name>
<gene>
    <name evidence="1" type="ORF">DJ019_07770</name>
</gene>
<dbReference type="AlphaFoldDB" id="A0A328BRU3"/>
<evidence type="ECO:0000313" key="2">
    <source>
        <dbReference type="Proteomes" id="UP000249524"/>
    </source>
</evidence>
<evidence type="ECO:0000313" key="1">
    <source>
        <dbReference type="EMBL" id="RAK67788.1"/>
    </source>
</evidence>
<dbReference type="Pfam" id="PF13704">
    <property type="entry name" value="Glyco_tranf_2_4"/>
    <property type="match status" value="1"/>
</dbReference>
<sequence length="382" mass="43004">MSSLPNDTFFYLLDHPHDRRYELLGRNIPYRTPRFSRDVYEESRGRSFASLDEAYLDWVEHGRAAGLAYAPGRDTTLKIVLKVKDEPDLLERWITYHAAMVGLENLVVVDCGSVDPAHWAILDRYQHDMLVLRYPDYYDLLHAVGRNKPLYYWLARNAKFVTVMDADEFLFGYDGKTISPHHVVPVLRTGGEAVHAPTWISNAAAPEMSGGRIDWDRPIAFALDAESLWSGTVAGKSIVRTDALFEAAYVGHNLHVGRVVSRMTEGSFGKFFQFHLSALSPEISRRRIAKHLRAKGFLPAKVEGEAAVSEFLLQLLRADGADPTAAYYAERYLEPPTGSPGGEPQFSSRLLAGVDHEASQAFTSAIDAFDFRRVWTETKPRI</sequence>
<dbReference type="RefSeq" id="WP_111275397.1">
    <property type="nucleotide sequence ID" value="NZ_QFYS01000002.1"/>
</dbReference>
<comment type="caution">
    <text evidence="1">The sequence shown here is derived from an EMBL/GenBank/DDBJ whole genome shotgun (WGS) entry which is preliminary data.</text>
</comment>
<proteinExistence type="predicted"/>
<dbReference type="EMBL" id="QFYS01000002">
    <property type="protein sequence ID" value="RAK67788.1"/>
    <property type="molecule type" value="Genomic_DNA"/>
</dbReference>